<evidence type="ECO:0000313" key="1">
    <source>
        <dbReference type="EMBL" id="BAH73488.1"/>
    </source>
</evidence>
<name>C4XUN7_SOLM1</name>
<reference evidence="1 2" key="1">
    <citation type="journal article" date="2009" name="Genome Res.">
        <title>Whole genome sequence of Desulfovibrio magneticus strain RS-1 revealed common gene clusters in magnetotactic bacteria.</title>
        <authorList>
            <person name="Nakazawa H."/>
            <person name="Arakaki A."/>
            <person name="Narita-Yamada S."/>
            <person name="Yashiro I."/>
            <person name="Jinno K."/>
            <person name="Aoki N."/>
            <person name="Tsuruyama A."/>
            <person name="Okamura Y."/>
            <person name="Tanikawa S."/>
            <person name="Fujita N."/>
            <person name="Takeyama H."/>
            <person name="Matsunaga T."/>
        </authorList>
    </citation>
    <scope>NUCLEOTIDE SEQUENCE [LARGE SCALE GENOMIC DNA]</scope>
    <source>
        <strain evidence="2">ATCC 700980 / DSM 13731 / RS-1</strain>
    </source>
</reference>
<dbReference type="EMBL" id="AP010906">
    <property type="protein sequence ID" value="BAH73488.1"/>
    <property type="molecule type" value="Genomic_DNA"/>
</dbReference>
<dbReference type="AlphaFoldDB" id="C4XUN7"/>
<proteinExistence type="predicted"/>
<evidence type="ECO:0000313" key="2">
    <source>
        <dbReference type="Proteomes" id="UP000009071"/>
    </source>
</evidence>
<gene>
    <name evidence="1" type="ordered locus">DMR_p2_00070</name>
</gene>
<protein>
    <submittedName>
        <fullName evidence="1">Uncharacterized protein</fullName>
    </submittedName>
</protein>
<geneLocation type="plasmid" evidence="1 2">
    <name>pDMC2</name>
</geneLocation>
<keyword evidence="2" id="KW-1185">Reference proteome</keyword>
<dbReference type="KEGG" id="dma:DMR_p2_00070"/>
<dbReference type="HOGENOM" id="CLU_1600067_0_0_7"/>
<sequence>MTTKEKRRFQQMIKNVTKTEVSKNVYSFKKDDMEMVKEGQWYETIQKMKKEGLFQDALTGMCFPISQMPKKSNYLGYYYFFQSMNRYSPFFEEAFDSCIFMLTEKGFEVTVCYAGENVEIFLEKGGVNNNAMEQLFVKDEISDDWLLIEKTIVPRQKVSCGSCCPR</sequence>
<keyword evidence="1" id="KW-0614">Plasmid</keyword>
<organism evidence="1 2">
    <name type="scientific">Solidesulfovibrio magneticus (strain ATCC 700980 / DSM 13731 / RS-1)</name>
    <name type="common">Desulfovibrio magneticus</name>
    <dbReference type="NCBI Taxonomy" id="573370"/>
    <lineage>
        <taxon>Bacteria</taxon>
        <taxon>Pseudomonadati</taxon>
        <taxon>Thermodesulfobacteriota</taxon>
        <taxon>Desulfovibrionia</taxon>
        <taxon>Desulfovibrionales</taxon>
        <taxon>Desulfovibrionaceae</taxon>
        <taxon>Solidesulfovibrio</taxon>
    </lineage>
</organism>
<dbReference type="Proteomes" id="UP000009071">
    <property type="component" value="Plasmid pDMC2"/>
</dbReference>
<accession>C4XUN7</accession>